<protein>
    <submittedName>
        <fullName evidence="6">Cellulase family glycosylhydrolase</fullName>
    </submittedName>
</protein>
<comment type="similarity">
    <text evidence="4">Belongs to the glycosyl hydrolase 5 (cellulase A) family.</text>
</comment>
<dbReference type="SUPFAM" id="SSF49785">
    <property type="entry name" value="Galactose-binding domain-like"/>
    <property type="match status" value="1"/>
</dbReference>
<dbReference type="CDD" id="cd04080">
    <property type="entry name" value="CBM6_cellulase-like"/>
    <property type="match status" value="1"/>
</dbReference>
<dbReference type="AlphaFoldDB" id="A0A5D6UUQ1"/>
<dbReference type="GO" id="GO:0009251">
    <property type="term" value="P:glucan catabolic process"/>
    <property type="evidence" value="ECO:0007669"/>
    <property type="project" value="TreeGrafter"/>
</dbReference>
<dbReference type="InterPro" id="IPR005084">
    <property type="entry name" value="CBM6"/>
</dbReference>
<proteinExistence type="inferred from homology"/>
<evidence type="ECO:0000313" key="6">
    <source>
        <dbReference type="EMBL" id="TYZ06069.1"/>
    </source>
</evidence>
<dbReference type="GO" id="GO:0008422">
    <property type="term" value="F:beta-glucosidase activity"/>
    <property type="evidence" value="ECO:0007669"/>
    <property type="project" value="TreeGrafter"/>
</dbReference>
<dbReference type="GO" id="GO:0005576">
    <property type="term" value="C:extracellular region"/>
    <property type="evidence" value="ECO:0007669"/>
    <property type="project" value="TreeGrafter"/>
</dbReference>
<comment type="caution">
    <text evidence="6">The sequence shown here is derived from an EMBL/GenBank/DDBJ whole genome shotgun (WGS) entry which is preliminary data.</text>
</comment>
<evidence type="ECO:0000313" key="7">
    <source>
        <dbReference type="Proteomes" id="UP000322791"/>
    </source>
</evidence>
<dbReference type="GO" id="GO:0009986">
    <property type="term" value="C:cell surface"/>
    <property type="evidence" value="ECO:0007669"/>
    <property type="project" value="TreeGrafter"/>
</dbReference>
<dbReference type="PANTHER" id="PTHR31297">
    <property type="entry name" value="GLUCAN ENDO-1,6-BETA-GLUCOSIDASE B"/>
    <property type="match status" value="1"/>
</dbReference>
<evidence type="ECO:0000256" key="1">
    <source>
        <dbReference type="ARBA" id="ARBA00022729"/>
    </source>
</evidence>
<evidence type="ECO:0000256" key="3">
    <source>
        <dbReference type="ARBA" id="ARBA00023295"/>
    </source>
</evidence>
<evidence type="ECO:0000259" key="5">
    <source>
        <dbReference type="PROSITE" id="PS51175"/>
    </source>
</evidence>
<dbReference type="Pfam" id="PF00150">
    <property type="entry name" value="Cellulase"/>
    <property type="match status" value="1"/>
</dbReference>
<dbReference type="InterPro" id="IPR050386">
    <property type="entry name" value="Glycosyl_hydrolase_5"/>
</dbReference>
<organism evidence="6 7">
    <name type="scientific">Hymenobacter lutimineralis</name>
    <dbReference type="NCBI Taxonomy" id="2606448"/>
    <lineage>
        <taxon>Bacteria</taxon>
        <taxon>Pseudomonadati</taxon>
        <taxon>Bacteroidota</taxon>
        <taxon>Cytophagia</taxon>
        <taxon>Cytophagales</taxon>
        <taxon>Hymenobacteraceae</taxon>
        <taxon>Hymenobacter</taxon>
    </lineage>
</organism>
<evidence type="ECO:0000256" key="4">
    <source>
        <dbReference type="RuleBase" id="RU361153"/>
    </source>
</evidence>
<dbReference type="EMBL" id="VTHL01000030">
    <property type="protein sequence ID" value="TYZ06069.1"/>
    <property type="molecule type" value="Genomic_DNA"/>
</dbReference>
<gene>
    <name evidence="6" type="ORF">FY528_19680</name>
</gene>
<dbReference type="Proteomes" id="UP000322791">
    <property type="component" value="Unassembled WGS sequence"/>
</dbReference>
<evidence type="ECO:0000256" key="2">
    <source>
        <dbReference type="ARBA" id="ARBA00022801"/>
    </source>
</evidence>
<reference evidence="6 7" key="1">
    <citation type="submission" date="2019-08" db="EMBL/GenBank/DDBJ databases">
        <authorList>
            <person name="Seo M.-J."/>
        </authorList>
    </citation>
    <scope>NUCLEOTIDE SEQUENCE [LARGE SCALE GENOMIC DNA]</scope>
    <source>
        <strain evidence="6 7">KIGAM108</strain>
    </source>
</reference>
<dbReference type="Pfam" id="PF03422">
    <property type="entry name" value="CBM_6"/>
    <property type="match status" value="1"/>
</dbReference>
<dbReference type="InterPro" id="IPR017853">
    <property type="entry name" value="GH"/>
</dbReference>
<dbReference type="InterPro" id="IPR008979">
    <property type="entry name" value="Galactose-bd-like_sf"/>
</dbReference>
<keyword evidence="3 4" id="KW-0326">Glycosidase</keyword>
<dbReference type="PROSITE" id="PS51175">
    <property type="entry name" value="CBM6"/>
    <property type="match status" value="1"/>
</dbReference>
<feature type="domain" description="CBM6" evidence="5">
    <location>
        <begin position="478"/>
        <end position="608"/>
    </location>
</feature>
<dbReference type="SUPFAM" id="SSF51445">
    <property type="entry name" value="(Trans)glycosidases"/>
    <property type="match status" value="1"/>
</dbReference>
<dbReference type="InterPro" id="IPR001547">
    <property type="entry name" value="Glyco_hydro_5"/>
</dbReference>
<accession>A0A5D6UUQ1</accession>
<name>A0A5D6UUQ1_9BACT</name>
<dbReference type="GO" id="GO:0030246">
    <property type="term" value="F:carbohydrate binding"/>
    <property type="evidence" value="ECO:0007669"/>
    <property type="project" value="InterPro"/>
</dbReference>
<keyword evidence="7" id="KW-1185">Reference proteome</keyword>
<dbReference type="PANTHER" id="PTHR31297:SF13">
    <property type="entry name" value="PUTATIVE-RELATED"/>
    <property type="match status" value="1"/>
</dbReference>
<dbReference type="Gene3D" id="3.20.20.80">
    <property type="entry name" value="Glycosidases"/>
    <property type="match status" value="1"/>
</dbReference>
<dbReference type="InterPro" id="IPR006584">
    <property type="entry name" value="Cellulose-bd_IV"/>
</dbReference>
<dbReference type="SMART" id="SM00606">
    <property type="entry name" value="CBD_IV"/>
    <property type="match status" value="1"/>
</dbReference>
<keyword evidence="1" id="KW-0732">Signal</keyword>
<dbReference type="Gene3D" id="2.60.120.260">
    <property type="entry name" value="Galactose-binding domain-like"/>
    <property type="match status" value="1"/>
</dbReference>
<keyword evidence="2 4" id="KW-0378">Hydrolase</keyword>
<sequence>MIKISRWSLVARSSVALLLGGLLSLGTRPAAGQLLRAQGPEMVNGRGEKVVLRGVNVGGWLLQESYILRTDSLNSQGQIQAALLRTMSVQQVEDFYRQYRKNFVTKADIDFLADQGFNCVRVPFHYDLFLTSTQRRLRYKALQDPAQLTAYADSLAAWNDRGQLFTAQNLDGFRHLDEVIRWCQARNLYVVLDLHAAPGGQGVDRNINDNLVPLDLWKRRDAKGRLVYQDATVQLWKQLAARYRQNASIAFYDLINEPHGLTPQNGLSADNQELRALYVRLLEAVRSQNDQHLLMLEGNGYGNEYTNLTPDKLPEPLRTNLVYNAHRYWCSNEPTSSDPNPNQINTFQNLAAFRDKWQVPVWVGETGENANEWFAAAVTELNNLGIGWCHWNIKRVDATTGIFSVPAYGSILTSAGRKTLLRNVQVRHSKVNWDVVQALLRPAEGGRAFAPQQLPGRLVAADYDMGRAGSAYHDTYAQRTEFGQPESWNQGRQYRNDGVDISPVADPKAHNVAVDMLEPNEWVQYSVEVTQPGFCQLQARVANATATVARLQLLLDGQPLAELVVPPTGPGDVWTTLTLPAKNLPAGAHQLRLVTKEPGARISWVLFERVPLPKASAPVSGTMQ</sequence>